<dbReference type="SUPFAM" id="SSF46955">
    <property type="entry name" value="Putative DNA-binding domain"/>
    <property type="match status" value="1"/>
</dbReference>
<dbReference type="Pfam" id="PF13411">
    <property type="entry name" value="MerR_1"/>
    <property type="match status" value="1"/>
</dbReference>
<reference evidence="2" key="1">
    <citation type="submission" date="2020-01" db="EMBL/GenBank/DDBJ databases">
        <authorList>
            <person name="Meier V. D."/>
            <person name="Meier V D."/>
        </authorList>
    </citation>
    <scope>NUCLEOTIDE SEQUENCE</scope>
    <source>
        <strain evidence="2">HLG_WM_MAG_02</strain>
    </source>
</reference>
<accession>A0A6S6UD57</accession>
<dbReference type="GO" id="GO:0006355">
    <property type="term" value="P:regulation of DNA-templated transcription"/>
    <property type="evidence" value="ECO:0007669"/>
    <property type="project" value="InterPro"/>
</dbReference>
<feature type="domain" description="HTH merR-type" evidence="1">
    <location>
        <begin position="8"/>
        <end position="76"/>
    </location>
</feature>
<proteinExistence type="predicted"/>
<name>A0A6S6UD57_9BACT</name>
<dbReference type="EMBL" id="CACVAZ010000183">
    <property type="protein sequence ID" value="CAA6824789.1"/>
    <property type="molecule type" value="Genomic_DNA"/>
</dbReference>
<protein>
    <submittedName>
        <fullName evidence="2">Transcriptional regulator, MerR family</fullName>
    </submittedName>
</protein>
<evidence type="ECO:0000259" key="1">
    <source>
        <dbReference type="Pfam" id="PF13411"/>
    </source>
</evidence>
<dbReference type="GO" id="GO:0003677">
    <property type="term" value="F:DNA binding"/>
    <property type="evidence" value="ECO:0007669"/>
    <property type="project" value="InterPro"/>
</dbReference>
<evidence type="ECO:0000313" key="2">
    <source>
        <dbReference type="EMBL" id="CAA6824789.1"/>
    </source>
</evidence>
<gene>
    <name evidence="2" type="ORF">HELGO_WM58471</name>
</gene>
<sequence length="229" mass="26996">MECVMSLKMKHLMEETGESKSTILFYVKEGLLPEPEKPKPNLHLYDESCINSIKFIKYLQNQFSYTIAQIQEVFKESKFTFSDDFSMMLRSLELMAGRPNATWYKDEDFLEFSELTAKELDNYITKGWLFKQEKGFSSQELKLVDVFKRAKKLNLNEKLFDAYVASAINIAAIEYQLGSEMLESDKSLNHEHYELLFDAILTLKPYLFNMHTMQEHQRQMEQKNKDSNK</sequence>
<dbReference type="AlphaFoldDB" id="A0A6S6UD57"/>
<dbReference type="InterPro" id="IPR000551">
    <property type="entry name" value="MerR-type_HTH_dom"/>
</dbReference>
<dbReference type="Gene3D" id="1.10.1660.10">
    <property type="match status" value="1"/>
</dbReference>
<dbReference type="InterPro" id="IPR009061">
    <property type="entry name" value="DNA-bd_dom_put_sf"/>
</dbReference>
<organism evidence="2">
    <name type="scientific">uncultured Sulfurovum sp</name>
    <dbReference type="NCBI Taxonomy" id="269237"/>
    <lineage>
        <taxon>Bacteria</taxon>
        <taxon>Pseudomonadati</taxon>
        <taxon>Campylobacterota</taxon>
        <taxon>Epsilonproteobacteria</taxon>
        <taxon>Campylobacterales</taxon>
        <taxon>Sulfurovaceae</taxon>
        <taxon>Sulfurovum</taxon>
        <taxon>environmental samples</taxon>
    </lineage>
</organism>